<feature type="transmembrane region" description="Helical" evidence="1">
    <location>
        <begin position="33"/>
        <end position="55"/>
    </location>
</feature>
<keyword evidence="1" id="KW-1133">Transmembrane helix</keyword>
<keyword evidence="3" id="KW-1185">Reference proteome</keyword>
<evidence type="ECO:0000313" key="2">
    <source>
        <dbReference type="EMBL" id="NMG19342.1"/>
    </source>
</evidence>
<keyword evidence="1" id="KW-0472">Membrane</keyword>
<sequence>MNKFYIKKPSCFKKLGFFFGVKLLSRYDNFEKFLLDINTNITAIVVTSKALYYLVRSHKSIFVRKMETSGCRYFIFVSSPFKSRKPAIFWQEKVFLLNFEEIIINM</sequence>
<dbReference type="EMBL" id="QMEB01000040">
    <property type="protein sequence ID" value="NMG19342.1"/>
    <property type="molecule type" value="Genomic_DNA"/>
</dbReference>
<evidence type="ECO:0000256" key="1">
    <source>
        <dbReference type="SAM" id="Phobius"/>
    </source>
</evidence>
<dbReference type="Proteomes" id="UP000718564">
    <property type="component" value="Unassembled WGS sequence"/>
</dbReference>
<evidence type="ECO:0000313" key="3">
    <source>
        <dbReference type="Proteomes" id="UP000718564"/>
    </source>
</evidence>
<proteinExistence type="predicted"/>
<gene>
    <name evidence="2" type="ORF">DP116_07675</name>
</gene>
<organism evidence="2 3">
    <name type="scientific">Brasilonema bromeliae SPC951</name>
    <dbReference type="NCBI Taxonomy" id="385972"/>
    <lineage>
        <taxon>Bacteria</taxon>
        <taxon>Bacillati</taxon>
        <taxon>Cyanobacteriota</taxon>
        <taxon>Cyanophyceae</taxon>
        <taxon>Nostocales</taxon>
        <taxon>Scytonemataceae</taxon>
        <taxon>Brasilonema</taxon>
        <taxon>Bromeliae group (in: Brasilonema)</taxon>
    </lineage>
</organism>
<keyword evidence="1" id="KW-0812">Transmembrane</keyword>
<accession>A0ABX1P669</accession>
<protein>
    <submittedName>
        <fullName evidence="2">Uncharacterized protein</fullName>
    </submittedName>
</protein>
<reference evidence="2 3" key="1">
    <citation type="submission" date="2018-06" db="EMBL/GenBank/DDBJ databases">
        <title>Comparative genomics of Brasilonema spp. strains.</title>
        <authorList>
            <person name="Alvarenga D.O."/>
            <person name="Fiore M.F."/>
            <person name="Varani A.M."/>
        </authorList>
    </citation>
    <scope>NUCLEOTIDE SEQUENCE [LARGE SCALE GENOMIC DNA]</scope>
    <source>
        <strain evidence="2 3">SPC951</strain>
    </source>
</reference>
<comment type="caution">
    <text evidence="2">The sequence shown here is derived from an EMBL/GenBank/DDBJ whole genome shotgun (WGS) entry which is preliminary data.</text>
</comment>
<name>A0ABX1P669_9CYAN</name>